<evidence type="ECO:0000256" key="7">
    <source>
        <dbReference type="ARBA" id="ARBA00023136"/>
    </source>
</evidence>
<evidence type="ECO:0000256" key="5">
    <source>
        <dbReference type="ARBA" id="ARBA00022692"/>
    </source>
</evidence>
<dbReference type="InterPro" id="IPR018227">
    <property type="entry name" value="Amino_acid_transport_2"/>
</dbReference>
<evidence type="ECO:0000256" key="4">
    <source>
        <dbReference type="ARBA" id="ARBA00022519"/>
    </source>
</evidence>
<dbReference type="AlphaFoldDB" id="A0ABC8ULT0"/>
<gene>
    <name evidence="9" type="ORF">ILEXP_LOCUS52139</name>
</gene>
<dbReference type="EMBL" id="CAUOFW020008210">
    <property type="protein sequence ID" value="CAK9182015.1"/>
    <property type="molecule type" value="Genomic_DNA"/>
</dbReference>
<feature type="transmembrane region" description="Helical" evidence="8">
    <location>
        <begin position="122"/>
        <end position="144"/>
    </location>
</feature>
<dbReference type="Pfam" id="PF03222">
    <property type="entry name" value="Trp_Tyr_perm"/>
    <property type="match status" value="1"/>
</dbReference>
<proteinExistence type="predicted"/>
<dbReference type="GO" id="GO:0005886">
    <property type="term" value="C:plasma membrane"/>
    <property type="evidence" value="ECO:0007669"/>
    <property type="project" value="UniProtKB-SubCell"/>
</dbReference>
<sequence>MAFYLPLLHSKNCISNPSRKYPPLLSSSSNHTSPPILHLLHHPITKISTLHRLSSCTNFAFSPLITIQIVKKCFSQRQSTQKQDEEEIEEEEEEDAEEGEIQFERLFSNLNQATLKGEPGSLISAIFLVAGTTVGAGILAIPAVTQEAGFLASAVTCILCWAFMVVSGLLIAEVNVKTMCELGSGGVSLVIFCALSTPSLQCFAHVRLQCFFLQEGRVLIIINM</sequence>
<protein>
    <recommendedName>
        <fullName evidence="11">Tyrosine-specific transport protein</fullName>
    </recommendedName>
</protein>
<comment type="caution">
    <text evidence="9">The sequence shown here is derived from an EMBL/GenBank/DDBJ whole genome shotgun (WGS) entry which is preliminary data.</text>
</comment>
<evidence type="ECO:0008006" key="11">
    <source>
        <dbReference type="Google" id="ProtNLM"/>
    </source>
</evidence>
<evidence type="ECO:0000256" key="3">
    <source>
        <dbReference type="ARBA" id="ARBA00022475"/>
    </source>
</evidence>
<keyword evidence="2" id="KW-0813">Transport</keyword>
<organism evidence="9 10">
    <name type="scientific">Ilex paraguariensis</name>
    <name type="common">yerba mate</name>
    <dbReference type="NCBI Taxonomy" id="185542"/>
    <lineage>
        <taxon>Eukaryota</taxon>
        <taxon>Viridiplantae</taxon>
        <taxon>Streptophyta</taxon>
        <taxon>Embryophyta</taxon>
        <taxon>Tracheophyta</taxon>
        <taxon>Spermatophyta</taxon>
        <taxon>Magnoliopsida</taxon>
        <taxon>eudicotyledons</taxon>
        <taxon>Gunneridae</taxon>
        <taxon>Pentapetalae</taxon>
        <taxon>asterids</taxon>
        <taxon>campanulids</taxon>
        <taxon>Aquifoliales</taxon>
        <taxon>Aquifoliaceae</taxon>
        <taxon>Ilex</taxon>
    </lineage>
</organism>
<dbReference type="Proteomes" id="UP001642360">
    <property type="component" value="Unassembled WGS sequence"/>
</dbReference>
<evidence type="ECO:0000313" key="10">
    <source>
        <dbReference type="Proteomes" id="UP001642360"/>
    </source>
</evidence>
<evidence type="ECO:0000313" key="9">
    <source>
        <dbReference type="EMBL" id="CAK9182015.1"/>
    </source>
</evidence>
<dbReference type="PANTHER" id="PTHR32195:SF26">
    <property type="entry name" value="TRYPTOPHAN OR TYROSINE TRANSPORTER PROTEIN"/>
    <property type="match status" value="1"/>
</dbReference>
<keyword evidence="4" id="KW-0997">Cell inner membrane</keyword>
<keyword evidence="5 8" id="KW-0812">Transmembrane</keyword>
<keyword evidence="7 8" id="KW-0472">Membrane</keyword>
<keyword evidence="6 8" id="KW-1133">Transmembrane helix</keyword>
<keyword evidence="10" id="KW-1185">Reference proteome</keyword>
<feature type="transmembrane region" description="Helical" evidence="8">
    <location>
        <begin position="150"/>
        <end position="172"/>
    </location>
</feature>
<evidence type="ECO:0000256" key="2">
    <source>
        <dbReference type="ARBA" id="ARBA00022448"/>
    </source>
</evidence>
<accession>A0ABC8ULT0</accession>
<keyword evidence="3" id="KW-1003">Cell membrane</keyword>
<comment type="subcellular location">
    <subcellularLocation>
        <location evidence="1">Cell inner membrane</location>
        <topology evidence="1">Multi-pass membrane protein</topology>
    </subcellularLocation>
</comment>
<dbReference type="PANTHER" id="PTHR32195">
    <property type="entry name" value="OS07G0662800 PROTEIN"/>
    <property type="match status" value="1"/>
</dbReference>
<evidence type="ECO:0000256" key="6">
    <source>
        <dbReference type="ARBA" id="ARBA00022989"/>
    </source>
</evidence>
<name>A0ABC8ULT0_9AQUA</name>
<evidence type="ECO:0000256" key="8">
    <source>
        <dbReference type="SAM" id="Phobius"/>
    </source>
</evidence>
<reference evidence="9 10" key="1">
    <citation type="submission" date="2024-02" db="EMBL/GenBank/DDBJ databases">
        <authorList>
            <person name="Vignale AGUSTIN F."/>
            <person name="Sosa J E."/>
            <person name="Modenutti C."/>
        </authorList>
    </citation>
    <scope>NUCLEOTIDE SEQUENCE [LARGE SCALE GENOMIC DNA]</scope>
</reference>
<evidence type="ECO:0000256" key="1">
    <source>
        <dbReference type="ARBA" id="ARBA00004429"/>
    </source>
</evidence>